<accession>A0A7C3ZTR4</accession>
<dbReference type="EC" id="2.7.13.3" evidence="3"/>
<dbReference type="PANTHER" id="PTHR43065">
    <property type="entry name" value="SENSOR HISTIDINE KINASE"/>
    <property type="match status" value="1"/>
</dbReference>
<keyword evidence="8" id="KW-0067">ATP-binding</keyword>
<evidence type="ECO:0000256" key="4">
    <source>
        <dbReference type="ARBA" id="ARBA00022553"/>
    </source>
</evidence>
<dbReference type="SMART" id="SM00065">
    <property type="entry name" value="GAF"/>
    <property type="match status" value="4"/>
</dbReference>
<dbReference type="InterPro" id="IPR036097">
    <property type="entry name" value="HisK_dim/P_sf"/>
</dbReference>
<evidence type="ECO:0000256" key="9">
    <source>
        <dbReference type="ARBA" id="ARBA00023012"/>
    </source>
</evidence>
<feature type="domain" description="Phytochrome chromophore attachment site" evidence="11">
    <location>
        <begin position="588"/>
        <end position="746"/>
    </location>
</feature>
<dbReference type="PRINTS" id="PR00344">
    <property type="entry name" value="BCTRLSENSOR"/>
</dbReference>
<dbReference type="Pfam" id="PF01590">
    <property type="entry name" value="GAF"/>
    <property type="match status" value="4"/>
</dbReference>
<dbReference type="EMBL" id="DSPX01000031">
    <property type="protein sequence ID" value="HGF99708.1"/>
    <property type="molecule type" value="Genomic_DNA"/>
</dbReference>
<dbReference type="PANTHER" id="PTHR43065:SF10">
    <property type="entry name" value="PEROXIDE STRESS-ACTIVATED HISTIDINE KINASE MAK3"/>
    <property type="match status" value="1"/>
</dbReference>
<dbReference type="Gene3D" id="3.30.565.10">
    <property type="entry name" value="Histidine kinase-like ATPase, C-terminal domain"/>
    <property type="match status" value="1"/>
</dbReference>
<feature type="domain" description="Phytochrome chromophore attachment site" evidence="11">
    <location>
        <begin position="214"/>
        <end position="352"/>
    </location>
</feature>
<comment type="caution">
    <text evidence="13">The sequence shown here is derived from an EMBL/GenBank/DDBJ whole genome shotgun (WGS) entry which is preliminary data.</text>
</comment>
<dbReference type="SMART" id="SM00387">
    <property type="entry name" value="HATPase_c"/>
    <property type="match status" value="1"/>
</dbReference>
<evidence type="ECO:0000256" key="3">
    <source>
        <dbReference type="ARBA" id="ARBA00012438"/>
    </source>
</evidence>
<evidence type="ECO:0000256" key="6">
    <source>
        <dbReference type="ARBA" id="ARBA00022741"/>
    </source>
</evidence>
<feature type="coiled-coil region" evidence="10">
    <location>
        <begin position="757"/>
        <end position="784"/>
    </location>
</feature>
<feature type="domain" description="Phytochrome chromophore attachment site" evidence="11">
    <location>
        <begin position="401"/>
        <end position="539"/>
    </location>
</feature>
<keyword evidence="4" id="KW-0597">Phosphoprotein</keyword>
<evidence type="ECO:0000256" key="5">
    <source>
        <dbReference type="ARBA" id="ARBA00022679"/>
    </source>
</evidence>
<keyword evidence="6" id="KW-0547">Nucleotide-binding</keyword>
<evidence type="ECO:0000256" key="2">
    <source>
        <dbReference type="ARBA" id="ARBA00006402"/>
    </source>
</evidence>
<evidence type="ECO:0000256" key="8">
    <source>
        <dbReference type="ARBA" id="ARBA00022840"/>
    </source>
</evidence>
<feature type="domain" description="Histidine kinase" evidence="12">
    <location>
        <begin position="796"/>
        <end position="1042"/>
    </location>
</feature>
<comment type="catalytic activity">
    <reaction evidence="1">
        <text>ATP + protein L-histidine = ADP + protein N-phospho-L-histidine.</text>
        <dbReference type="EC" id="2.7.13.3"/>
    </reaction>
</comment>
<dbReference type="InterPro" id="IPR029016">
    <property type="entry name" value="GAF-like_dom_sf"/>
</dbReference>
<proteinExistence type="inferred from homology"/>
<dbReference type="InterPro" id="IPR016132">
    <property type="entry name" value="Phyto_chromo_attachment"/>
</dbReference>
<dbReference type="PROSITE" id="PS50109">
    <property type="entry name" value="HIS_KIN"/>
    <property type="match status" value="1"/>
</dbReference>
<name>A0A7C3ZTR4_9CYAN</name>
<protein>
    <recommendedName>
        <fullName evidence="3">histidine kinase</fullName>
        <ecNumber evidence="3">2.7.13.3</ecNumber>
    </recommendedName>
</protein>
<dbReference type="InterPro" id="IPR005467">
    <property type="entry name" value="His_kinase_dom"/>
</dbReference>
<dbReference type="Gene3D" id="3.30.450.40">
    <property type="match status" value="4"/>
</dbReference>
<evidence type="ECO:0000259" key="12">
    <source>
        <dbReference type="PROSITE" id="PS50109"/>
    </source>
</evidence>
<keyword evidence="9" id="KW-0902">Two-component regulatory system</keyword>
<dbReference type="SUPFAM" id="SSF55781">
    <property type="entry name" value="GAF domain-like"/>
    <property type="match status" value="4"/>
</dbReference>
<dbReference type="Pfam" id="PF02518">
    <property type="entry name" value="HATPase_c"/>
    <property type="match status" value="1"/>
</dbReference>
<dbReference type="GO" id="GO:0005524">
    <property type="term" value="F:ATP binding"/>
    <property type="evidence" value="ECO:0007669"/>
    <property type="project" value="UniProtKB-KW"/>
</dbReference>
<organism evidence="13">
    <name type="scientific">Planktothricoides sp. SpSt-374</name>
    <dbReference type="NCBI Taxonomy" id="2282167"/>
    <lineage>
        <taxon>Bacteria</taxon>
        <taxon>Bacillati</taxon>
        <taxon>Cyanobacteriota</taxon>
        <taxon>Cyanophyceae</taxon>
        <taxon>Oscillatoriophycideae</taxon>
        <taxon>Oscillatoriales</taxon>
        <taxon>Oscillatoriaceae</taxon>
        <taxon>Planktothricoides</taxon>
    </lineage>
</organism>
<dbReference type="InterPro" id="IPR036890">
    <property type="entry name" value="HATPase_C_sf"/>
</dbReference>
<dbReference type="InterPro" id="IPR003594">
    <property type="entry name" value="HATPase_dom"/>
</dbReference>
<comment type="similarity">
    <text evidence="2">In the N-terminal section; belongs to the phytochrome family.</text>
</comment>
<keyword evidence="7" id="KW-0418">Kinase</keyword>
<gene>
    <name evidence="13" type="ORF">ENR15_03320</name>
</gene>
<keyword evidence="5" id="KW-0808">Transferase</keyword>
<dbReference type="InterPro" id="IPR004358">
    <property type="entry name" value="Sig_transdc_His_kin-like_C"/>
</dbReference>
<evidence type="ECO:0000256" key="1">
    <source>
        <dbReference type="ARBA" id="ARBA00000085"/>
    </source>
</evidence>
<feature type="domain" description="Phytochrome chromophore attachment site" evidence="11">
    <location>
        <begin position="40"/>
        <end position="178"/>
    </location>
</feature>
<evidence type="ECO:0000313" key="13">
    <source>
        <dbReference type="EMBL" id="HGF99708.1"/>
    </source>
</evidence>
<keyword evidence="10" id="KW-0175">Coiled coil</keyword>
<dbReference type="CDD" id="cd00082">
    <property type="entry name" value="HisKA"/>
    <property type="match status" value="1"/>
</dbReference>
<dbReference type="InterPro" id="IPR003661">
    <property type="entry name" value="HisK_dim/P_dom"/>
</dbReference>
<dbReference type="AlphaFoldDB" id="A0A7C3ZTR4"/>
<sequence length="1044" mass="118116">MKPEQQELNTATSSNTGFIEQLTKQKALAGVIARIRRPLDLETIFTTSAREVRLLLEADRVGVFRFYPELDWEGEFVSEDVAPPWDSVLAARVNDHCFGEQYAPYYQQGRVQAVADIYEAGLSPCHAEILARFQVRANLVVPLLNAKNLWGLLCIHQCIAPRQWQAEEIEFVIDIAEHLAVAIEHAELLQQTRHQLEQQKALAAVIARIRESLELESIFQTTAREMRLLLGADRVAVLRFYGKLDGAGEFLFEDVGENWPKAKNLGVEPNCFGQEFVAKYRQLVVSDAPDILTAGLSDAHLDLLTRLEVRSHLVAPLVKGKELWGLLCLHQCRSKRYWQEYEIEFVKQIAAHLGVALQQAEYLEQFQIQAREMAKVVEQERAAQMQKTVGAIADKIRQSLEIEAIFDTSTKEIRELLAADRVAIYQFHPNWTGSFVAESFTEGWIPLVGNTPIIEDTFLQQTRGGRYVNHETLAIDDIYKAGHANCHIQLLEQFQAKAYVVVPIFQGEQLWGLLAAYQNSGPRHWQEDEVKILAQIGAQLGVALLQAEYIAQVQVQAGQLAKAAERERAADRQKTLTTTINKIRRSLDLVTIFRTTALEVRELLQADRVVIYHFHPDWSGEFKFEAIAEGWNSLMLQQLEQPELRENISDCSLKSLATTVPDTYLQETQGGRFTRGQRFRTCDDIYKAGFTQCYVRFLEKVQARAYAMSGIYQGDKLWGLLAVYQNSGPRHWQDEDVELLAQIADQLGVALQQAELLEQTRKQAAELSQTLKNLQQTQAQMIQSEKMASLGQLVAGVAHEINNPVNFIHGNIHHLSNYVMDLLEFVQIYRQLYDEPLPEMQKYAADMDLDYIMEDLPNTLASMKMGTERIRQLVLSLRTFSRLDEAEMKPVNLHDGLESTLLLLQHRFQSNGQNQEIAIVKQYGDLPTIQCHPAQINQVFMNILGNAIDAVQNSENPTITITTELVAEMAVIKIADNGIGIPETLLSRIFDPFFTTKEPGKGTGLGLSTSYQIVVETHRGQLRCFSETGQGTTFVIEIPTSRTE</sequence>
<evidence type="ECO:0000256" key="7">
    <source>
        <dbReference type="ARBA" id="ARBA00022777"/>
    </source>
</evidence>
<dbReference type="SUPFAM" id="SSF47384">
    <property type="entry name" value="Homodimeric domain of signal transducing histidine kinase"/>
    <property type="match status" value="1"/>
</dbReference>
<dbReference type="SUPFAM" id="SSF55874">
    <property type="entry name" value="ATPase domain of HSP90 chaperone/DNA topoisomerase II/histidine kinase"/>
    <property type="match status" value="1"/>
</dbReference>
<dbReference type="InterPro" id="IPR003018">
    <property type="entry name" value="GAF"/>
</dbReference>
<dbReference type="GO" id="GO:0000155">
    <property type="term" value="F:phosphorelay sensor kinase activity"/>
    <property type="evidence" value="ECO:0007669"/>
    <property type="project" value="InterPro"/>
</dbReference>
<reference evidence="13" key="1">
    <citation type="journal article" date="2020" name="mSystems">
        <title>Genome- and Community-Level Interaction Insights into Carbon Utilization and Element Cycling Functions of Hydrothermarchaeota in Hydrothermal Sediment.</title>
        <authorList>
            <person name="Zhou Z."/>
            <person name="Liu Y."/>
            <person name="Xu W."/>
            <person name="Pan J."/>
            <person name="Luo Z.H."/>
            <person name="Li M."/>
        </authorList>
    </citation>
    <scope>NUCLEOTIDE SEQUENCE [LARGE SCALE GENOMIC DNA]</scope>
    <source>
        <strain evidence="13">SpSt-374</strain>
    </source>
</reference>
<dbReference type="PROSITE" id="PS50046">
    <property type="entry name" value="PHYTOCHROME_2"/>
    <property type="match status" value="4"/>
</dbReference>
<evidence type="ECO:0000256" key="10">
    <source>
        <dbReference type="SAM" id="Coils"/>
    </source>
</evidence>
<evidence type="ECO:0000259" key="11">
    <source>
        <dbReference type="PROSITE" id="PS50046"/>
    </source>
</evidence>
<dbReference type="Gene3D" id="1.10.287.130">
    <property type="match status" value="1"/>
</dbReference>